<feature type="non-terminal residue" evidence="1">
    <location>
        <position position="1"/>
    </location>
</feature>
<proteinExistence type="predicted"/>
<evidence type="ECO:0000313" key="1">
    <source>
        <dbReference type="EMBL" id="SVC29249.1"/>
    </source>
</evidence>
<dbReference type="AlphaFoldDB" id="A0A382KY41"/>
<feature type="non-terminal residue" evidence="1">
    <location>
        <position position="230"/>
    </location>
</feature>
<protein>
    <submittedName>
        <fullName evidence="1">Uncharacterized protein</fullName>
    </submittedName>
</protein>
<dbReference type="EMBL" id="UINC01083488">
    <property type="protein sequence ID" value="SVC29249.1"/>
    <property type="molecule type" value="Genomic_DNA"/>
</dbReference>
<gene>
    <name evidence="1" type="ORF">METZ01_LOCUS282103</name>
</gene>
<accession>A0A382KY41</accession>
<sequence>MSEGYIGLAPSYGVFQKQVIAGTTASIYDLDFDVVQSTQIMVSIDGIVQEPDWAFSIGRNSSGQMQITFAEALTVTTATGNTTAGSNSLTNVTTSGIVVGQGITGTGIPENTHVQAIPTTGTSSDGTITLSNNASGAGTGTTFSFGARIFIVYLGKQLLTPSTTDDATVPLVEHFSGNASTTLFSLGRTPPNQSSILVFVDGVFQRGSGNAYTLSGASITFTGAPPTGTN</sequence>
<reference evidence="1" key="1">
    <citation type="submission" date="2018-05" db="EMBL/GenBank/DDBJ databases">
        <authorList>
            <person name="Lanie J.A."/>
            <person name="Ng W.-L."/>
            <person name="Kazmierczak K.M."/>
            <person name="Andrzejewski T.M."/>
            <person name="Davidsen T.M."/>
            <person name="Wayne K.J."/>
            <person name="Tettelin H."/>
            <person name="Glass J.I."/>
            <person name="Rusch D."/>
            <person name="Podicherti R."/>
            <person name="Tsui H.-C.T."/>
            <person name="Winkler M.E."/>
        </authorList>
    </citation>
    <scope>NUCLEOTIDE SEQUENCE</scope>
</reference>
<name>A0A382KY41_9ZZZZ</name>
<organism evidence="1">
    <name type="scientific">marine metagenome</name>
    <dbReference type="NCBI Taxonomy" id="408172"/>
    <lineage>
        <taxon>unclassified sequences</taxon>
        <taxon>metagenomes</taxon>
        <taxon>ecological metagenomes</taxon>
    </lineage>
</organism>